<accession>A0ABW4QWM0</accession>
<name>A0ABW4QWM0_9BACT</name>
<sequence>MIILYASLFAYAQRVGARAHLRNTVRRAALGLCLGLLALAAQAQVKPQLQLDLQGAADELVDQAYVYEQSGATTGFDSEYDAVKMLNSSGLNLASFTQDGQRLAINALPLPTLAAPLTISLFVGVPRDDQYTLVVSRLSLISAKVFLIDAQQQTRQLLTLGTTFSFSLAEAVPGGSYATSTRFSLVFEPTAPTPLPVTLVAFTAQRQGGDGLLEWTTASEQQNAYFQVESSSDGRTFTALGQIAGTGTSTGRHTYQFRDADLARYAVAQVYYRLRQVDTDGTGVYSSVRLLAVPAMALGVTAFPSPVPPGQPLHVLVRTATAGPAWLHITDAQGRRVGQRALSPAAGTSTITLPEAAQWAPGLYLVHVQQGAQQQFVKVSRP</sequence>
<feature type="chain" id="PRO_5047344600" evidence="1">
    <location>
        <begin position="44"/>
        <end position="382"/>
    </location>
</feature>
<evidence type="ECO:0000256" key="1">
    <source>
        <dbReference type="SAM" id="SignalP"/>
    </source>
</evidence>
<reference evidence="3" key="1">
    <citation type="journal article" date="2019" name="Int. J. Syst. Evol. Microbiol.">
        <title>The Global Catalogue of Microorganisms (GCM) 10K type strain sequencing project: providing services to taxonomists for standard genome sequencing and annotation.</title>
        <authorList>
            <consortium name="The Broad Institute Genomics Platform"/>
            <consortium name="The Broad Institute Genome Sequencing Center for Infectious Disease"/>
            <person name="Wu L."/>
            <person name="Ma J."/>
        </authorList>
    </citation>
    <scope>NUCLEOTIDE SEQUENCE [LARGE SCALE GENOMIC DNA]</scope>
    <source>
        <strain evidence="3">CGMCC 1.15795</strain>
    </source>
</reference>
<protein>
    <submittedName>
        <fullName evidence="2">T9SS type A sorting domain-containing protein</fullName>
    </submittedName>
</protein>
<comment type="caution">
    <text evidence="2">The sequence shown here is derived from an EMBL/GenBank/DDBJ whole genome shotgun (WGS) entry which is preliminary data.</text>
</comment>
<feature type="signal peptide" evidence="1">
    <location>
        <begin position="1"/>
        <end position="43"/>
    </location>
</feature>
<dbReference type="Proteomes" id="UP001597197">
    <property type="component" value="Unassembled WGS sequence"/>
</dbReference>
<organism evidence="2 3">
    <name type="scientific">Hymenobacter bucti</name>
    <dbReference type="NCBI Taxonomy" id="1844114"/>
    <lineage>
        <taxon>Bacteria</taxon>
        <taxon>Pseudomonadati</taxon>
        <taxon>Bacteroidota</taxon>
        <taxon>Cytophagia</taxon>
        <taxon>Cytophagales</taxon>
        <taxon>Hymenobacteraceae</taxon>
        <taxon>Hymenobacter</taxon>
    </lineage>
</organism>
<dbReference type="RefSeq" id="WP_382315108.1">
    <property type="nucleotide sequence ID" value="NZ_JBHUFD010000005.1"/>
</dbReference>
<gene>
    <name evidence="2" type="ORF">ACFSDX_15505</name>
</gene>
<proteinExistence type="predicted"/>
<keyword evidence="3" id="KW-1185">Reference proteome</keyword>
<evidence type="ECO:0000313" key="2">
    <source>
        <dbReference type="EMBL" id="MFD1873852.1"/>
    </source>
</evidence>
<evidence type="ECO:0000313" key="3">
    <source>
        <dbReference type="Proteomes" id="UP001597197"/>
    </source>
</evidence>
<dbReference type="EMBL" id="JBHUFD010000005">
    <property type="protein sequence ID" value="MFD1873852.1"/>
    <property type="molecule type" value="Genomic_DNA"/>
</dbReference>
<keyword evidence="1" id="KW-0732">Signal</keyword>